<dbReference type="InterPro" id="IPR002355">
    <property type="entry name" value="Cu_oxidase_Cu_BS"/>
</dbReference>
<dbReference type="GO" id="GO:0052716">
    <property type="term" value="F:hydroquinone:oxygen oxidoreductase activity"/>
    <property type="evidence" value="ECO:0007669"/>
    <property type="project" value="UniProtKB-EC"/>
</dbReference>
<evidence type="ECO:0000256" key="6">
    <source>
        <dbReference type="ARBA" id="ARBA00022525"/>
    </source>
</evidence>
<name>A0A8J4VJI8_9ROSI</name>
<sequence length="571" mass="62581">MARFVALLACALALLASSMASAAIVEHSFHVQNLTVRRLCNEQVITAVNGSLPGPTIRVREGDILVVHVYNKSPYNITIHWHGIFQKLSGWADGPEYVTQCPIVPGNSYTYKFKITGQEGTLWWHAHVSWLRATVHGALIIHPKSGHSYPFPKPDKEVPILFGEWWNANVVDVENQGLATGGAPNNSDAFTINGKPGDLYPCSQNQIYKLKVVEGKTYMLRIINAALNNQLFFKIANHKLTVVAIDASYTEQYVTDVVVVAPGQTTDVLVTADQPVGSYYMAATPYASAANVSFDNTTTRGIIVYEGSTSANPLMPVLPASDDTLTAHKFYSNLTGLAGGPHWVPVPRQVDEHMFITFGINLQRCGSNVTGNTTCQGPLNQRLSASMNNVSFVLPSTSKLSMLQAFFYDVGGVYTTDFPNKPPVKFDYTNPNISFDQSLIYAPKATKVKTLKYNSTVEIVLQNTAFVGIENHPIHVHGFNFHVLAQGFGNYDSINDQGKFNFVNPQTRNTIAVPVGGWAVIRFQANNPGIWLVHCHLDVHLPWGLAMAFEVEDGPTISSILPPPPADLPQC</sequence>
<evidence type="ECO:0000256" key="2">
    <source>
        <dbReference type="ARBA" id="ARBA00004271"/>
    </source>
</evidence>
<keyword evidence="9 13" id="KW-0560">Oxidoreductase</keyword>
<feature type="domain" description="Plastocyanin-like" evidence="15">
    <location>
        <begin position="417"/>
        <end position="553"/>
    </location>
</feature>
<evidence type="ECO:0000256" key="1">
    <source>
        <dbReference type="ARBA" id="ARBA00000349"/>
    </source>
</evidence>
<keyword evidence="18" id="KW-1185">Reference proteome</keyword>
<dbReference type="InterPro" id="IPR045087">
    <property type="entry name" value="Cu-oxidase_fam"/>
</dbReference>
<dbReference type="Proteomes" id="UP000737018">
    <property type="component" value="Unassembled WGS sequence"/>
</dbReference>
<evidence type="ECO:0000313" key="18">
    <source>
        <dbReference type="Proteomes" id="UP000737018"/>
    </source>
</evidence>
<reference evidence="17" key="1">
    <citation type="submission" date="2020-03" db="EMBL/GenBank/DDBJ databases">
        <title>Castanea mollissima Vanexum genome sequencing.</title>
        <authorList>
            <person name="Staton M."/>
        </authorList>
    </citation>
    <scope>NUCLEOTIDE SEQUENCE</scope>
    <source>
        <tissue evidence="17">Leaf</tissue>
    </source>
</reference>
<evidence type="ECO:0000256" key="8">
    <source>
        <dbReference type="ARBA" id="ARBA00022737"/>
    </source>
</evidence>
<organism evidence="17 18">
    <name type="scientific">Castanea mollissima</name>
    <name type="common">Chinese chestnut</name>
    <dbReference type="NCBI Taxonomy" id="60419"/>
    <lineage>
        <taxon>Eukaryota</taxon>
        <taxon>Viridiplantae</taxon>
        <taxon>Streptophyta</taxon>
        <taxon>Embryophyta</taxon>
        <taxon>Tracheophyta</taxon>
        <taxon>Spermatophyta</taxon>
        <taxon>Magnoliopsida</taxon>
        <taxon>eudicotyledons</taxon>
        <taxon>Gunneridae</taxon>
        <taxon>Pentapetalae</taxon>
        <taxon>rosids</taxon>
        <taxon>fabids</taxon>
        <taxon>Fagales</taxon>
        <taxon>Fagaceae</taxon>
        <taxon>Castanea</taxon>
    </lineage>
</organism>
<keyword evidence="12 13" id="KW-0439">Lignin degradation</keyword>
<dbReference type="GO" id="GO:0005507">
    <property type="term" value="F:copper ion binding"/>
    <property type="evidence" value="ECO:0007669"/>
    <property type="project" value="InterPro"/>
</dbReference>
<comment type="similarity">
    <text evidence="3 13">Belongs to the multicopper oxidase family.</text>
</comment>
<feature type="domain" description="Plastocyanin-like" evidence="16">
    <location>
        <begin position="31"/>
        <end position="145"/>
    </location>
</feature>
<evidence type="ECO:0000256" key="9">
    <source>
        <dbReference type="ARBA" id="ARBA00023002"/>
    </source>
</evidence>
<keyword evidence="5 13" id="KW-0052">Apoplast</keyword>
<comment type="cofactor">
    <cofactor evidence="13">
        <name>Cu cation</name>
        <dbReference type="ChEBI" id="CHEBI:23378"/>
    </cofactor>
    <text evidence="13">Binds 4 Cu cations per monomer.</text>
</comment>
<keyword evidence="13" id="KW-0732">Signal</keyword>
<dbReference type="NCBIfam" id="TIGR03389">
    <property type="entry name" value="laccase"/>
    <property type="match status" value="1"/>
</dbReference>
<dbReference type="CDD" id="cd13897">
    <property type="entry name" value="CuRO_3_LCC_plant"/>
    <property type="match status" value="1"/>
</dbReference>
<dbReference type="FunFam" id="2.60.40.420:FF:000049">
    <property type="entry name" value="Laccase"/>
    <property type="match status" value="1"/>
</dbReference>
<keyword evidence="11" id="KW-0325">Glycoprotein</keyword>
<evidence type="ECO:0000256" key="12">
    <source>
        <dbReference type="ARBA" id="ARBA00023185"/>
    </source>
</evidence>
<comment type="catalytic activity">
    <reaction evidence="1 13">
        <text>4 hydroquinone + O2 = 4 benzosemiquinone + 2 H2O</text>
        <dbReference type="Rhea" id="RHEA:11276"/>
        <dbReference type="ChEBI" id="CHEBI:15377"/>
        <dbReference type="ChEBI" id="CHEBI:15379"/>
        <dbReference type="ChEBI" id="CHEBI:17594"/>
        <dbReference type="ChEBI" id="CHEBI:17977"/>
        <dbReference type="EC" id="1.10.3.2"/>
    </reaction>
</comment>
<keyword evidence="8 13" id="KW-0677">Repeat</keyword>
<dbReference type="FunFam" id="2.60.40.420:FF:000062">
    <property type="entry name" value="Laccase"/>
    <property type="match status" value="1"/>
</dbReference>
<comment type="subcellular location">
    <subcellularLocation>
        <location evidence="2 13">Secreted</location>
        <location evidence="2 13">Extracellular space</location>
        <location evidence="2 13">Apoplast</location>
    </subcellularLocation>
</comment>
<evidence type="ECO:0000256" key="5">
    <source>
        <dbReference type="ARBA" id="ARBA00022523"/>
    </source>
</evidence>
<evidence type="ECO:0000256" key="10">
    <source>
        <dbReference type="ARBA" id="ARBA00023008"/>
    </source>
</evidence>
<keyword evidence="7 13" id="KW-0479">Metal-binding</keyword>
<dbReference type="InterPro" id="IPR011706">
    <property type="entry name" value="Cu-oxidase_C"/>
</dbReference>
<dbReference type="InterPro" id="IPR001117">
    <property type="entry name" value="Cu-oxidase_2nd"/>
</dbReference>
<dbReference type="InterPro" id="IPR011707">
    <property type="entry name" value="Cu-oxidase-like_N"/>
</dbReference>
<dbReference type="EC" id="1.10.3.2" evidence="4 13"/>
<evidence type="ECO:0000256" key="4">
    <source>
        <dbReference type="ARBA" id="ARBA00012297"/>
    </source>
</evidence>
<dbReference type="InterPro" id="IPR034288">
    <property type="entry name" value="CuRO_1_LCC"/>
</dbReference>
<dbReference type="CDD" id="cd13875">
    <property type="entry name" value="CuRO_2_LCC_plant"/>
    <property type="match status" value="1"/>
</dbReference>
<dbReference type="Pfam" id="PF07732">
    <property type="entry name" value="Cu-oxidase_3"/>
    <property type="match status" value="1"/>
</dbReference>
<dbReference type="GO" id="GO:0046274">
    <property type="term" value="P:lignin catabolic process"/>
    <property type="evidence" value="ECO:0007669"/>
    <property type="project" value="UniProtKB-KW"/>
</dbReference>
<dbReference type="GO" id="GO:0048046">
    <property type="term" value="C:apoplast"/>
    <property type="evidence" value="ECO:0007669"/>
    <property type="project" value="UniProtKB-SubCell"/>
</dbReference>
<dbReference type="InterPro" id="IPR034285">
    <property type="entry name" value="CuRO_2_LCC"/>
</dbReference>
<dbReference type="InterPro" id="IPR034289">
    <property type="entry name" value="CuRO_3_LCC"/>
</dbReference>
<comment type="caution">
    <text evidence="17">The sequence shown here is derived from an EMBL/GenBank/DDBJ whole genome shotgun (WGS) entry which is preliminary data.</text>
</comment>
<dbReference type="CDD" id="cd13849">
    <property type="entry name" value="CuRO_1_LCC_plant"/>
    <property type="match status" value="1"/>
</dbReference>
<dbReference type="PANTHER" id="PTHR11709:SF9">
    <property type="entry name" value="LACCASE-7"/>
    <property type="match status" value="1"/>
</dbReference>
<dbReference type="SUPFAM" id="SSF49503">
    <property type="entry name" value="Cupredoxins"/>
    <property type="match status" value="3"/>
</dbReference>
<protein>
    <recommendedName>
        <fullName evidence="4 13">Laccase</fullName>
        <ecNumber evidence="4 13">1.10.3.2</ecNumber>
    </recommendedName>
    <alternativeName>
        <fullName evidence="13">Benzenediol:oxygen oxidoreductase</fullName>
    </alternativeName>
    <alternativeName>
        <fullName evidence="13">Diphenol oxidase</fullName>
    </alternativeName>
    <alternativeName>
        <fullName evidence="13">Urishiol oxidase</fullName>
    </alternativeName>
</protein>
<dbReference type="InterPro" id="IPR017761">
    <property type="entry name" value="Laccase"/>
</dbReference>
<dbReference type="PROSITE" id="PS00080">
    <property type="entry name" value="MULTICOPPER_OXIDASE2"/>
    <property type="match status" value="1"/>
</dbReference>
<comment type="function">
    <text evidence="13">Lignin degradation and detoxification of lignin-derived products.</text>
</comment>
<evidence type="ECO:0000259" key="16">
    <source>
        <dbReference type="Pfam" id="PF07732"/>
    </source>
</evidence>
<dbReference type="Pfam" id="PF00394">
    <property type="entry name" value="Cu-oxidase"/>
    <property type="match status" value="1"/>
</dbReference>
<evidence type="ECO:0000256" key="7">
    <source>
        <dbReference type="ARBA" id="ARBA00022723"/>
    </source>
</evidence>
<dbReference type="InterPro" id="IPR033138">
    <property type="entry name" value="Cu_oxidase_CS"/>
</dbReference>
<evidence type="ECO:0000256" key="3">
    <source>
        <dbReference type="ARBA" id="ARBA00010609"/>
    </source>
</evidence>
<feature type="chain" id="PRO_5035340497" description="Laccase" evidence="13">
    <location>
        <begin position="23"/>
        <end position="571"/>
    </location>
</feature>
<dbReference type="OrthoDB" id="2121828at2759"/>
<gene>
    <name evidence="17" type="ORF">CMV_015865</name>
</gene>
<evidence type="ECO:0000313" key="17">
    <source>
        <dbReference type="EMBL" id="KAF3959307.1"/>
    </source>
</evidence>
<evidence type="ECO:0000256" key="11">
    <source>
        <dbReference type="ARBA" id="ARBA00023180"/>
    </source>
</evidence>
<proteinExistence type="inferred from homology"/>
<evidence type="ECO:0000256" key="13">
    <source>
        <dbReference type="RuleBase" id="RU361119"/>
    </source>
</evidence>
<dbReference type="PANTHER" id="PTHR11709">
    <property type="entry name" value="MULTI-COPPER OXIDASE"/>
    <property type="match status" value="1"/>
</dbReference>
<dbReference type="AlphaFoldDB" id="A0A8J4VJI8"/>
<keyword evidence="6 13" id="KW-0964">Secreted</keyword>
<evidence type="ECO:0000259" key="14">
    <source>
        <dbReference type="Pfam" id="PF00394"/>
    </source>
</evidence>
<dbReference type="EMBL" id="JRKL02002358">
    <property type="protein sequence ID" value="KAF3959307.1"/>
    <property type="molecule type" value="Genomic_DNA"/>
</dbReference>
<dbReference type="PROSITE" id="PS00079">
    <property type="entry name" value="MULTICOPPER_OXIDASE1"/>
    <property type="match status" value="1"/>
</dbReference>
<accession>A0A8J4VJI8</accession>
<evidence type="ECO:0000259" key="15">
    <source>
        <dbReference type="Pfam" id="PF07731"/>
    </source>
</evidence>
<dbReference type="InterPro" id="IPR008972">
    <property type="entry name" value="Cupredoxin"/>
</dbReference>
<feature type="domain" description="Plastocyanin-like" evidence="14">
    <location>
        <begin position="157"/>
        <end position="308"/>
    </location>
</feature>
<feature type="signal peptide" evidence="13">
    <location>
        <begin position="1"/>
        <end position="22"/>
    </location>
</feature>
<keyword evidence="10 13" id="KW-0186">Copper</keyword>
<dbReference type="Gene3D" id="2.60.40.420">
    <property type="entry name" value="Cupredoxins - blue copper proteins"/>
    <property type="match status" value="3"/>
</dbReference>
<dbReference type="Pfam" id="PF07731">
    <property type="entry name" value="Cu-oxidase_2"/>
    <property type="match status" value="1"/>
</dbReference>